<proteinExistence type="predicted"/>
<evidence type="ECO:0000256" key="1">
    <source>
        <dbReference type="SAM" id="Coils"/>
    </source>
</evidence>
<evidence type="ECO:0000313" key="2">
    <source>
        <dbReference type="EMBL" id="OIR03574.1"/>
    </source>
</evidence>
<organism evidence="2">
    <name type="scientific">mine drainage metagenome</name>
    <dbReference type="NCBI Taxonomy" id="410659"/>
    <lineage>
        <taxon>unclassified sequences</taxon>
        <taxon>metagenomes</taxon>
        <taxon>ecological metagenomes</taxon>
    </lineage>
</organism>
<protein>
    <submittedName>
        <fullName evidence="2">Uncharacterized protein</fullName>
    </submittedName>
</protein>
<comment type="caution">
    <text evidence="2">The sequence shown here is derived from an EMBL/GenBank/DDBJ whole genome shotgun (WGS) entry which is preliminary data.</text>
</comment>
<dbReference type="EMBL" id="MLJW01000065">
    <property type="protein sequence ID" value="OIR03574.1"/>
    <property type="molecule type" value="Genomic_DNA"/>
</dbReference>
<reference evidence="2" key="1">
    <citation type="submission" date="2016-10" db="EMBL/GenBank/DDBJ databases">
        <title>Sequence of Gallionella enrichment culture.</title>
        <authorList>
            <person name="Poehlein A."/>
            <person name="Muehling M."/>
            <person name="Daniel R."/>
        </authorList>
    </citation>
    <scope>NUCLEOTIDE SEQUENCE</scope>
</reference>
<sequence length="288" mass="31637">MRIRFWWVALLAACVSGCAANLDGVRRFASDTDTLVGGVNTQLAYLPVSCEHRLSLVELIHGSDADISRQTKTACYDLAVSATAATDMTKGVDEYAKALGALAQDNLATYSSELDGLGASLKNLKKSDQSPVVSADKVDALNKLTNLILEAATKGMRQYELKAMLAEHDSFATILNQLASMMDSEYVVALQLEQGEYKTKLVTLKKVYGEREPIRVRELERDFTASGRQIDDKIDAAKKSAQALRDLTAAHEKLKENADKLDAVDQIKEINDFRKQMVDVRDALAKAF</sequence>
<dbReference type="AlphaFoldDB" id="A0A1J5SU56"/>
<gene>
    <name evidence="2" type="ORF">GALL_144330</name>
</gene>
<accession>A0A1J5SU56</accession>
<feature type="coiled-coil region" evidence="1">
    <location>
        <begin position="237"/>
        <end position="264"/>
    </location>
</feature>
<keyword evidence="1" id="KW-0175">Coiled coil</keyword>
<name>A0A1J5SU56_9ZZZZ</name>